<evidence type="ECO:0000313" key="1">
    <source>
        <dbReference type="EMBL" id="TFK71569.1"/>
    </source>
</evidence>
<name>A0ACD3B1W8_9AGAR</name>
<dbReference type="Proteomes" id="UP000308600">
    <property type="component" value="Unassembled WGS sequence"/>
</dbReference>
<gene>
    <name evidence="1" type="ORF">BDN72DRAFT_817329</name>
</gene>
<protein>
    <submittedName>
        <fullName evidence="1">Uncharacterized protein</fullName>
    </submittedName>
</protein>
<reference evidence="1 2" key="1">
    <citation type="journal article" date="2019" name="Nat. Ecol. Evol.">
        <title>Megaphylogeny resolves global patterns of mushroom evolution.</title>
        <authorList>
            <person name="Varga T."/>
            <person name="Krizsan K."/>
            <person name="Foldi C."/>
            <person name="Dima B."/>
            <person name="Sanchez-Garcia M."/>
            <person name="Sanchez-Ramirez S."/>
            <person name="Szollosi G.J."/>
            <person name="Szarkandi J.G."/>
            <person name="Papp V."/>
            <person name="Albert L."/>
            <person name="Andreopoulos W."/>
            <person name="Angelini C."/>
            <person name="Antonin V."/>
            <person name="Barry K.W."/>
            <person name="Bougher N.L."/>
            <person name="Buchanan P."/>
            <person name="Buyck B."/>
            <person name="Bense V."/>
            <person name="Catcheside P."/>
            <person name="Chovatia M."/>
            <person name="Cooper J."/>
            <person name="Damon W."/>
            <person name="Desjardin D."/>
            <person name="Finy P."/>
            <person name="Geml J."/>
            <person name="Haridas S."/>
            <person name="Hughes K."/>
            <person name="Justo A."/>
            <person name="Karasinski D."/>
            <person name="Kautmanova I."/>
            <person name="Kiss B."/>
            <person name="Kocsube S."/>
            <person name="Kotiranta H."/>
            <person name="LaButti K.M."/>
            <person name="Lechner B.E."/>
            <person name="Liimatainen K."/>
            <person name="Lipzen A."/>
            <person name="Lukacs Z."/>
            <person name="Mihaltcheva S."/>
            <person name="Morgado L.N."/>
            <person name="Niskanen T."/>
            <person name="Noordeloos M.E."/>
            <person name="Ohm R.A."/>
            <person name="Ortiz-Santana B."/>
            <person name="Ovrebo C."/>
            <person name="Racz N."/>
            <person name="Riley R."/>
            <person name="Savchenko A."/>
            <person name="Shiryaev A."/>
            <person name="Soop K."/>
            <person name="Spirin V."/>
            <person name="Szebenyi C."/>
            <person name="Tomsovsky M."/>
            <person name="Tulloss R.E."/>
            <person name="Uehling J."/>
            <person name="Grigoriev I.V."/>
            <person name="Vagvolgyi C."/>
            <person name="Papp T."/>
            <person name="Martin F.M."/>
            <person name="Miettinen O."/>
            <person name="Hibbett D.S."/>
            <person name="Nagy L.G."/>
        </authorList>
    </citation>
    <scope>NUCLEOTIDE SEQUENCE [LARGE SCALE GENOMIC DNA]</scope>
    <source>
        <strain evidence="1 2">NL-1719</strain>
    </source>
</reference>
<keyword evidence="2" id="KW-1185">Reference proteome</keyword>
<organism evidence="1 2">
    <name type="scientific">Pluteus cervinus</name>
    <dbReference type="NCBI Taxonomy" id="181527"/>
    <lineage>
        <taxon>Eukaryota</taxon>
        <taxon>Fungi</taxon>
        <taxon>Dikarya</taxon>
        <taxon>Basidiomycota</taxon>
        <taxon>Agaricomycotina</taxon>
        <taxon>Agaricomycetes</taxon>
        <taxon>Agaricomycetidae</taxon>
        <taxon>Agaricales</taxon>
        <taxon>Pluteineae</taxon>
        <taxon>Pluteaceae</taxon>
        <taxon>Pluteus</taxon>
    </lineage>
</organism>
<accession>A0ACD3B1W8</accession>
<sequence length="820" mass="91541">MSLRLSTTLLPQSLLDYTILRLRPVVQKCSGPPLHPGWPTRAMQTMAAPSAPPSIPIHHIRPRADPPSRLPQYNTAVLPAGLQSTALSELEERVQALKTAAELEETAAEPLNFSEEDLLLLYEDLLNTSISHPTSATPSGILDESLNEADLELVHSAYQRLCQDAISVPSGAESLPADQAVHSRTYNNIISRVNEILQHLESARAAFSSSTSLSFPPVVVLTLRECEALVRVALQTHDGLAAKTVLEIMKRENMTIPSELLTSVMEFYANAGQVSALQHLLQNYLAEFPNERQRHLHVKAHIKSYPPDAVPISALELLHSYEQQSHPAPMSTYTTLITTLFSTQSSVARAHAWDLFGHMRYVAHATPDAALYTLMIRACASPISSRYSSEPERALDLWHEMTMERGLSPTVGTYAAVILACARSGKKAYVNEAFRIARQMLDSHRNAQGISAFQPDTRIFCALLEGAKRTGDLARARWILVEIAKGQNEQGQDVSTTEINEEVMMHIFQAYAAYRPPFQRNIAKLVDKDIANGEPGKPSSTQVKSEVPVTDSTPTFSHIPPQSHSEVAAEARLLFGRVLNDLGVGSSTESDHTIFTNSRTFAKVELTPRLLNSYLSIFYKHSNLETSHTLFRELFRDLGVPPTVRSYVEALERCAATSHRAERTFALQFAREIWPQFEEHPELKESQSPSIHRLIERAHVALIRVSTLNDDLTAAVEHVRTFVDRYPPSSIRNIPQKPSFRSTRTTLSGDRPLVRIIPTTEIPDDYVPPLLTFTDLEVLHHRLVAVGNTKDIGYIKYVCKAYEWALRVRRDETLKAEPEK</sequence>
<dbReference type="EMBL" id="ML208296">
    <property type="protein sequence ID" value="TFK71569.1"/>
    <property type="molecule type" value="Genomic_DNA"/>
</dbReference>
<proteinExistence type="predicted"/>
<evidence type="ECO:0000313" key="2">
    <source>
        <dbReference type="Proteomes" id="UP000308600"/>
    </source>
</evidence>